<dbReference type="PROSITE" id="PS00409">
    <property type="entry name" value="PROKAR_NTER_METHYL"/>
    <property type="match status" value="1"/>
</dbReference>
<dbReference type="Proteomes" id="UP000018426">
    <property type="component" value="Unassembled WGS sequence"/>
</dbReference>
<dbReference type="InterPro" id="IPR012902">
    <property type="entry name" value="N_methyl_site"/>
</dbReference>
<dbReference type="EMBL" id="APOL01000024">
    <property type="protein sequence ID" value="ENU33633.1"/>
    <property type="molecule type" value="Genomic_DNA"/>
</dbReference>
<dbReference type="HOGENOM" id="CLU_091705_4_2_6"/>
<comment type="similarity">
    <text evidence="1 3">Belongs to the N-Me-Phe pilin family.</text>
</comment>
<organism evidence="5 6">
    <name type="scientific">Acinetobacter parvus NIPH 1103</name>
    <dbReference type="NCBI Taxonomy" id="1217671"/>
    <lineage>
        <taxon>Bacteria</taxon>
        <taxon>Pseudomonadati</taxon>
        <taxon>Pseudomonadota</taxon>
        <taxon>Gammaproteobacteria</taxon>
        <taxon>Moraxellales</taxon>
        <taxon>Moraxellaceae</taxon>
        <taxon>Acinetobacter</taxon>
    </lineage>
</organism>
<evidence type="ECO:0000313" key="5">
    <source>
        <dbReference type="EMBL" id="ENU33633.1"/>
    </source>
</evidence>
<proteinExistence type="inferred from homology"/>
<dbReference type="AlphaFoldDB" id="N8RE08"/>
<gene>
    <name evidence="5" type="ORF">F989_01480</name>
</gene>
<dbReference type="Pfam" id="PF00114">
    <property type="entry name" value="Pilin"/>
    <property type="match status" value="1"/>
</dbReference>
<evidence type="ECO:0000256" key="4">
    <source>
        <dbReference type="SAM" id="Phobius"/>
    </source>
</evidence>
<evidence type="ECO:0000256" key="2">
    <source>
        <dbReference type="ARBA" id="ARBA00022481"/>
    </source>
</evidence>
<keyword evidence="2" id="KW-0488">Methylation</keyword>
<dbReference type="Pfam" id="PF07963">
    <property type="entry name" value="N_methyl"/>
    <property type="match status" value="1"/>
</dbReference>
<dbReference type="GO" id="GO:0043107">
    <property type="term" value="P:type IV pilus-dependent motility"/>
    <property type="evidence" value="ECO:0007669"/>
    <property type="project" value="TreeGrafter"/>
</dbReference>
<dbReference type="GO" id="GO:0044096">
    <property type="term" value="C:type IV pilus"/>
    <property type="evidence" value="ECO:0007669"/>
    <property type="project" value="TreeGrafter"/>
</dbReference>
<dbReference type="GO" id="GO:0007155">
    <property type="term" value="P:cell adhesion"/>
    <property type="evidence" value="ECO:0007669"/>
    <property type="project" value="InterPro"/>
</dbReference>
<dbReference type="NCBIfam" id="TIGR02532">
    <property type="entry name" value="IV_pilin_GFxxxE"/>
    <property type="match status" value="1"/>
</dbReference>
<dbReference type="InterPro" id="IPR045584">
    <property type="entry name" value="Pilin-like"/>
</dbReference>
<feature type="transmembrane region" description="Helical" evidence="4">
    <location>
        <begin position="7"/>
        <end position="31"/>
    </location>
</feature>
<dbReference type="PANTHER" id="PTHR30093:SF34">
    <property type="entry name" value="PREPILIN PEPTIDASE-DEPENDENT PROTEIN D"/>
    <property type="match status" value="1"/>
</dbReference>
<keyword evidence="4" id="KW-1133">Transmembrane helix</keyword>
<dbReference type="SUPFAM" id="SSF54523">
    <property type="entry name" value="Pili subunits"/>
    <property type="match status" value="1"/>
</dbReference>
<sequence length="144" mass="14957">MKSMQKGFTLIELMIVVAIIGILAAIAIPAYQDYIAKSQATGGLAEISPAKTQFEMAINEGKTPSITASDQGFIGVTANGARYCTVSLVGTSPNFTGIQCTLKNGNATKINGKTITLNRDASTGTWSCATGNGLEAKYKPGNCS</sequence>
<reference evidence="5 6" key="1">
    <citation type="submission" date="2013-02" db="EMBL/GenBank/DDBJ databases">
        <title>The Genome Sequence of Acinetobacter parvus NIPH 1103.</title>
        <authorList>
            <consortium name="The Broad Institute Genome Sequencing Platform"/>
            <consortium name="The Broad Institute Genome Sequencing Center for Infectious Disease"/>
            <person name="Cerqueira G."/>
            <person name="Feldgarden M."/>
            <person name="Courvalin P."/>
            <person name="Perichon B."/>
            <person name="Grillot-Courvalin C."/>
            <person name="Clermont D."/>
            <person name="Rocha E."/>
            <person name="Yoon E.-J."/>
            <person name="Nemec A."/>
            <person name="Walker B."/>
            <person name="Young S.K."/>
            <person name="Zeng Q."/>
            <person name="Gargeya S."/>
            <person name="Fitzgerald M."/>
            <person name="Haas B."/>
            <person name="Abouelleil A."/>
            <person name="Alvarado L."/>
            <person name="Arachchi H.M."/>
            <person name="Berlin A.M."/>
            <person name="Chapman S.B."/>
            <person name="Dewar J."/>
            <person name="Goldberg J."/>
            <person name="Griggs A."/>
            <person name="Gujja S."/>
            <person name="Hansen M."/>
            <person name="Howarth C."/>
            <person name="Imamovic A."/>
            <person name="Larimer J."/>
            <person name="McCowan C."/>
            <person name="Murphy C."/>
            <person name="Neiman D."/>
            <person name="Pearson M."/>
            <person name="Priest M."/>
            <person name="Roberts A."/>
            <person name="Saif S."/>
            <person name="Shea T."/>
            <person name="Sisk P."/>
            <person name="Sykes S."/>
            <person name="Wortman J."/>
            <person name="Nusbaum C."/>
            <person name="Birren B."/>
        </authorList>
    </citation>
    <scope>NUCLEOTIDE SEQUENCE [LARGE SCALE GENOMIC DNA]</scope>
    <source>
        <strain evidence="5 6">NIPH 1103</strain>
    </source>
</reference>
<evidence type="ECO:0000256" key="1">
    <source>
        <dbReference type="ARBA" id="ARBA00005233"/>
    </source>
</evidence>
<keyword evidence="4" id="KW-0812">Transmembrane</keyword>
<dbReference type="PANTHER" id="PTHR30093">
    <property type="entry name" value="GENERAL SECRETION PATHWAY PROTEIN G"/>
    <property type="match status" value="1"/>
</dbReference>
<protein>
    <recommendedName>
        <fullName evidence="7">Fimbrial protein</fullName>
    </recommendedName>
</protein>
<dbReference type="PATRIC" id="fig|1217671.3.peg.1471"/>
<name>N8RE08_9GAMM</name>
<keyword evidence="4" id="KW-0472">Membrane</keyword>
<evidence type="ECO:0008006" key="7">
    <source>
        <dbReference type="Google" id="ProtNLM"/>
    </source>
</evidence>
<evidence type="ECO:0000256" key="3">
    <source>
        <dbReference type="RuleBase" id="RU000389"/>
    </source>
</evidence>
<evidence type="ECO:0000313" key="6">
    <source>
        <dbReference type="Proteomes" id="UP000018426"/>
    </source>
</evidence>
<accession>N8RE08</accession>
<keyword evidence="3" id="KW-0281">Fimbrium</keyword>
<comment type="caution">
    <text evidence="5">The sequence shown here is derived from an EMBL/GenBank/DDBJ whole genome shotgun (WGS) entry which is preliminary data.</text>
</comment>
<dbReference type="InterPro" id="IPR001082">
    <property type="entry name" value="Pilin"/>
</dbReference>
<dbReference type="Gene3D" id="3.30.700.10">
    <property type="entry name" value="Glycoprotein, Type 4 Pilin"/>
    <property type="match status" value="1"/>
</dbReference>